<dbReference type="Pfam" id="PF02782">
    <property type="entry name" value="FGGY_C"/>
    <property type="match status" value="1"/>
</dbReference>
<keyword evidence="4 10" id="KW-0418">Kinase</keyword>
<dbReference type="GO" id="GO:0004370">
    <property type="term" value="F:glycerol kinase activity"/>
    <property type="evidence" value="ECO:0007669"/>
    <property type="project" value="TreeGrafter"/>
</dbReference>
<comment type="caution">
    <text evidence="10">The sequence shown here is derived from an EMBL/GenBank/DDBJ whole genome shotgun (WGS) entry which is preliminary data.</text>
</comment>
<dbReference type="InterPro" id="IPR013449">
    <property type="entry name" value="Rhamnulokinase"/>
</dbReference>
<dbReference type="CDD" id="cd07771">
    <property type="entry name" value="ASKHA_NBD_FGGY_RhaB-like"/>
    <property type="match status" value="1"/>
</dbReference>
<dbReference type="InterPro" id="IPR000577">
    <property type="entry name" value="Carb_kinase_FGGY"/>
</dbReference>
<keyword evidence="6" id="KW-1015">Disulfide bond</keyword>
<evidence type="ECO:0000256" key="4">
    <source>
        <dbReference type="ARBA" id="ARBA00022777"/>
    </source>
</evidence>
<sequence length="497" mass="55046">METKRHLAFDFGAESGRAIVGELKDGKLEMEEIHRFPTQSMFIYGSLRWNIYRFYEEIVTGLRKYTAKYGSALESIGVDTWGVDYGFLKKDGSLLEIPYQYRDDRTNGTAEIIDKAAGNREVYDITGIQFMTINTLNQMAAVKRDTPERLEEAHDMLFIGDLLHYFLSGEKAAEFTVASTSQMLDAFKKEWSHELFEQFGIPDQLKSKIVFAGDVIGTIDPKLAKEVGLNGTVKIVAPAVHDTASAATAIPAEGENWAYISSGTWCMVGVETNGPVINDASYEMNISNSGGSLGKNLFLKNVMGLWIIQQCKKAWNKKDPGLGYPEIVEKAVRAKPFAGFIDPDDDLFFAPQDNIAAIREYLDKTGQTDVDTEDIGTVARIVYEALAFKYRYVVDRLKAATGQQVEVLHIIGGGTKNALLNQFSANALGFQVKAGPAEATATGNLLLQAYGCNEVNSLQEIREVVRASNEMEVFEPENETAGEWARAYEQFKAVCGL</sequence>
<evidence type="ECO:0000256" key="5">
    <source>
        <dbReference type="ARBA" id="ARBA00022840"/>
    </source>
</evidence>
<dbReference type="GO" id="GO:0019301">
    <property type="term" value="P:rhamnose catabolic process"/>
    <property type="evidence" value="ECO:0007669"/>
    <property type="project" value="InterPro"/>
</dbReference>
<keyword evidence="5" id="KW-0067">ATP-binding</keyword>
<dbReference type="PATRIC" id="fig|626937.4.peg.475"/>
<evidence type="ECO:0000313" key="10">
    <source>
        <dbReference type="EMBL" id="KXK66653.1"/>
    </source>
</evidence>
<accession>A0A136Q7K4</accession>
<dbReference type="KEGG" id="cmiu:B1H56_07200"/>
<dbReference type="GO" id="GO:0008993">
    <property type="term" value="F:rhamnulokinase activity"/>
    <property type="evidence" value="ECO:0007669"/>
    <property type="project" value="InterPro"/>
</dbReference>
<keyword evidence="3" id="KW-0547">Nucleotide-binding</keyword>
<evidence type="ECO:0000256" key="1">
    <source>
        <dbReference type="ARBA" id="ARBA00009156"/>
    </source>
</evidence>
<dbReference type="InterPro" id="IPR018484">
    <property type="entry name" value="FGGY_N"/>
</dbReference>
<dbReference type="PIRSF" id="PIRSF000538">
    <property type="entry name" value="GlpK"/>
    <property type="match status" value="1"/>
</dbReference>
<feature type="domain" description="Carbohydrate kinase FGGY C-terminal" evidence="9">
    <location>
        <begin position="258"/>
        <end position="451"/>
    </location>
</feature>
<dbReference type="GO" id="GO:0005524">
    <property type="term" value="F:ATP binding"/>
    <property type="evidence" value="ECO:0007669"/>
    <property type="project" value="UniProtKB-KW"/>
</dbReference>
<dbReference type="SUPFAM" id="SSF53067">
    <property type="entry name" value="Actin-like ATPase domain"/>
    <property type="match status" value="2"/>
</dbReference>
<dbReference type="PANTHER" id="PTHR10196">
    <property type="entry name" value="SUGAR KINASE"/>
    <property type="match status" value="1"/>
</dbReference>
<comment type="similarity">
    <text evidence="1">Belongs to the FGGY kinase family.</text>
</comment>
<evidence type="ECO:0000256" key="6">
    <source>
        <dbReference type="ARBA" id="ARBA00023157"/>
    </source>
</evidence>
<keyword evidence="7" id="KW-0684">Rhamnose metabolism</keyword>
<gene>
    <name evidence="10" type="ORF">HMPREF3293_00484</name>
</gene>
<dbReference type="Gene3D" id="3.30.420.40">
    <property type="match status" value="2"/>
</dbReference>
<evidence type="ECO:0000313" key="11">
    <source>
        <dbReference type="Proteomes" id="UP000070366"/>
    </source>
</evidence>
<evidence type="ECO:0000256" key="2">
    <source>
        <dbReference type="ARBA" id="ARBA00022679"/>
    </source>
</evidence>
<dbReference type="RefSeq" id="WP_066522940.1">
    <property type="nucleotide sequence ID" value="NZ_CABMOF010000011.1"/>
</dbReference>
<dbReference type="STRING" id="626937.HMPREF3293_00484"/>
<dbReference type="InterPro" id="IPR043129">
    <property type="entry name" value="ATPase_NBD"/>
</dbReference>
<keyword evidence="2" id="KW-0808">Transferase</keyword>
<dbReference type="Pfam" id="PF00370">
    <property type="entry name" value="FGGY_N"/>
    <property type="match status" value="1"/>
</dbReference>
<keyword evidence="11" id="KW-1185">Reference proteome</keyword>
<dbReference type="PANTHER" id="PTHR10196:SF93">
    <property type="entry name" value="L-RHAMNULOKINASE"/>
    <property type="match status" value="1"/>
</dbReference>
<dbReference type="Proteomes" id="UP000070366">
    <property type="component" value="Unassembled WGS sequence"/>
</dbReference>
<dbReference type="EMBL" id="LSZW01000035">
    <property type="protein sequence ID" value="KXK66653.1"/>
    <property type="molecule type" value="Genomic_DNA"/>
</dbReference>
<reference evidence="10 11" key="1">
    <citation type="submission" date="2016-02" db="EMBL/GenBank/DDBJ databases">
        <authorList>
            <person name="Wen L."/>
            <person name="He K."/>
            <person name="Yang H."/>
        </authorList>
    </citation>
    <scope>NUCLEOTIDE SEQUENCE [LARGE SCALE GENOMIC DNA]</scope>
    <source>
        <strain evidence="10 11">DSM 22607</strain>
    </source>
</reference>
<name>A0A136Q7K4_9FIRM</name>
<dbReference type="AlphaFoldDB" id="A0A136Q7K4"/>
<feature type="domain" description="Carbohydrate kinase FGGY N-terminal" evidence="8">
    <location>
        <begin position="7"/>
        <end position="247"/>
    </location>
</feature>
<evidence type="ECO:0000259" key="9">
    <source>
        <dbReference type="Pfam" id="PF02782"/>
    </source>
</evidence>
<dbReference type="GO" id="GO:0006071">
    <property type="term" value="P:glycerol metabolic process"/>
    <property type="evidence" value="ECO:0007669"/>
    <property type="project" value="TreeGrafter"/>
</dbReference>
<proteinExistence type="inferred from homology"/>
<evidence type="ECO:0000259" key="8">
    <source>
        <dbReference type="Pfam" id="PF00370"/>
    </source>
</evidence>
<dbReference type="InterPro" id="IPR018485">
    <property type="entry name" value="FGGY_C"/>
</dbReference>
<dbReference type="OrthoDB" id="9761504at2"/>
<dbReference type="GO" id="GO:0005829">
    <property type="term" value="C:cytosol"/>
    <property type="evidence" value="ECO:0007669"/>
    <property type="project" value="TreeGrafter"/>
</dbReference>
<protein>
    <submittedName>
        <fullName evidence="10">Carbohydrate kinase, FGGY family protein</fullName>
    </submittedName>
</protein>
<organism evidence="10 11">
    <name type="scientific">Christensenella minuta</name>
    <dbReference type="NCBI Taxonomy" id="626937"/>
    <lineage>
        <taxon>Bacteria</taxon>
        <taxon>Bacillati</taxon>
        <taxon>Bacillota</taxon>
        <taxon>Clostridia</taxon>
        <taxon>Christensenellales</taxon>
        <taxon>Christensenellaceae</taxon>
        <taxon>Christensenella</taxon>
    </lineage>
</organism>
<evidence type="ECO:0000256" key="3">
    <source>
        <dbReference type="ARBA" id="ARBA00022741"/>
    </source>
</evidence>
<evidence type="ECO:0000256" key="7">
    <source>
        <dbReference type="ARBA" id="ARBA00023308"/>
    </source>
</evidence>